<dbReference type="Pfam" id="PF01527">
    <property type="entry name" value="HTH_Tnp_1"/>
    <property type="match status" value="1"/>
</dbReference>
<dbReference type="InterPro" id="IPR009057">
    <property type="entry name" value="Homeodomain-like_sf"/>
</dbReference>
<dbReference type="GO" id="GO:0004803">
    <property type="term" value="F:transposase activity"/>
    <property type="evidence" value="ECO:0007669"/>
    <property type="project" value="InterPro"/>
</dbReference>
<dbReference type="GO" id="GO:0006313">
    <property type="term" value="P:DNA transposition"/>
    <property type="evidence" value="ECO:0007669"/>
    <property type="project" value="InterPro"/>
</dbReference>
<sequence>MAAYASQLQAELLQIELAIELDQGKSVSEVAEKFGLTIAVVKEVAKKSGSAEPKIKKIKTRRFSTTEQTVLVERLARGEALEDIAAEAGITENTIRRWCKKHGVSVPRNIEQLSLAEQREIRELLDEQDPQEIAQAYNISRNAVEELQEPLHSMLDTETLSYLFELLRERPLASDKILCGIAKDAGLEIPETAVGSYRKRLKMMDLI</sequence>
<dbReference type="Gene3D" id="1.10.10.10">
    <property type="entry name" value="Winged helix-like DNA-binding domain superfamily/Winged helix DNA-binding domain"/>
    <property type="match status" value="1"/>
</dbReference>
<accession>A0A381N301</accession>
<dbReference type="PROSITE" id="PS50044">
    <property type="entry name" value="SIGMA54_3"/>
    <property type="match status" value="1"/>
</dbReference>
<proteinExistence type="predicted"/>
<reference evidence="1" key="1">
    <citation type="submission" date="2018-05" db="EMBL/GenBank/DDBJ databases">
        <authorList>
            <person name="Lanie J.A."/>
            <person name="Ng W.-L."/>
            <person name="Kazmierczak K.M."/>
            <person name="Andrzejewski T.M."/>
            <person name="Davidsen T.M."/>
            <person name="Wayne K.J."/>
            <person name="Tettelin H."/>
            <person name="Glass J.I."/>
            <person name="Rusch D."/>
            <person name="Podicherti R."/>
            <person name="Tsui H.-C.T."/>
            <person name="Winkler M.E."/>
        </authorList>
    </citation>
    <scope>NUCLEOTIDE SEQUENCE</scope>
</reference>
<dbReference type="InterPro" id="IPR002514">
    <property type="entry name" value="Transposase_8"/>
</dbReference>
<name>A0A381N301_9ZZZZ</name>
<gene>
    <name evidence="1" type="ORF">METZ01_LOCUS1820</name>
</gene>
<dbReference type="InterPro" id="IPR036388">
    <property type="entry name" value="WH-like_DNA-bd_sf"/>
</dbReference>
<evidence type="ECO:0000313" key="1">
    <source>
        <dbReference type="EMBL" id="SUZ48966.1"/>
    </source>
</evidence>
<dbReference type="SUPFAM" id="SSF46689">
    <property type="entry name" value="Homeodomain-like"/>
    <property type="match status" value="1"/>
</dbReference>
<dbReference type="EMBL" id="UINC01000096">
    <property type="protein sequence ID" value="SUZ48966.1"/>
    <property type="molecule type" value="Genomic_DNA"/>
</dbReference>
<protein>
    <submittedName>
        <fullName evidence="1">Uncharacterized protein</fullName>
    </submittedName>
</protein>
<dbReference type="GO" id="GO:0003677">
    <property type="term" value="F:DNA binding"/>
    <property type="evidence" value="ECO:0007669"/>
    <property type="project" value="InterPro"/>
</dbReference>
<dbReference type="AlphaFoldDB" id="A0A381N301"/>
<organism evidence="1">
    <name type="scientific">marine metagenome</name>
    <dbReference type="NCBI Taxonomy" id="408172"/>
    <lineage>
        <taxon>unclassified sequences</taxon>
        <taxon>metagenomes</taxon>
        <taxon>ecological metagenomes</taxon>
    </lineage>
</organism>